<sequence length="395" mass="45335">MGGCSGDQKRLNERVTFSWKDKIPYGTFYAHEQLQAIFPDAGVGMNRESPDPYSSSKPVFPNDDSLKATRTAFIFIGASLKLSESELDGMLNMVYAGRHVFLSAYDIGENLLDSLGLKVARAGYFYGNTDSLRVQVVDPVSEESGSYTYPGRALDNYFTSMDSTITYIMGYNNKEQANYIRIDYKSGGSIYLHLAPMALTNFFLLHKQNKSYYDQVFSYLPANIELIRWDEYFRYNDGKDNKKKSNFSALQWIAKQPGLNAAWWLVLLLLLVLFLVESKRRQRILPRLAAPRNSSLDFVKTIGRLYYQRKDNQNLAQKMAVHFQDHVRHAYHLRTAVMDEAFEKKLADKSGCDLEALRSMLYDLRLAQHDPFVSDESLLALDRQLKAFYNYAKTI</sequence>
<dbReference type="AlphaFoldDB" id="A0AAJ5WP53"/>
<keyword evidence="1" id="KW-0812">Transmembrane</keyword>
<proteinExistence type="predicted"/>
<keyword evidence="1" id="KW-0472">Membrane</keyword>
<organism evidence="3 4">
    <name type="scientific">Candidatus Pseudobacter hemicellulosilyticus</name>
    <dbReference type="NCBI Taxonomy" id="3121375"/>
    <lineage>
        <taxon>Bacteria</taxon>
        <taxon>Pseudomonadati</taxon>
        <taxon>Bacteroidota</taxon>
        <taxon>Chitinophagia</taxon>
        <taxon>Chitinophagales</taxon>
        <taxon>Chitinophagaceae</taxon>
        <taxon>Pseudobacter</taxon>
    </lineage>
</organism>
<feature type="transmembrane region" description="Helical" evidence="1">
    <location>
        <begin position="261"/>
        <end position="278"/>
    </location>
</feature>
<dbReference type="InterPro" id="IPR025646">
    <property type="entry name" value="DUF4350"/>
</dbReference>
<gene>
    <name evidence="3" type="ORF">P0Y53_13235</name>
</gene>
<protein>
    <recommendedName>
        <fullName evidence="2">DUF4350 domain-containing protein</fullName>
    </recommendedName>
</protein>
<evidence type="ECO:0000256" key="1">
    <source>
        <dbReference type="SAM" id="Phobius"/>
    </source>
</evidence>
<evidence type="ECO:0000313" key="4">
    <source>
        <dbReference type="Proteomes" id="UP001220610"/>
    </source>
</evidence>
<name>A0AAJ5WP53_9BACT</name>
<feature type="domain" description="DUF4350" evidence="2">
    <location>
        <begin position="65"/>
        <end position="212"/>
    </location>
</feature>
<keyword evidence="1" id="KW-1133">Transmembrane helix</keyword>
<evidence type="ECO:0000259" key="2">
    <source>
        <dbReference type="Pfam" id="PF14258"/>
    </source>
</evidence>
<evidence type="ECO:0000313" key="3">
    <source>
        <dbReference type="EMBL" id="WEK33449.1"/>
    </source>
</evidence>
<dbReference type="Pfam" id="PF14258">
    <property type="entry name" value="DUF4350"/>
    <property type="match status" value="1"/>
</dbReference>
<dbReference type="EMBL" id="CP119311">
    <property type="protein sequence ID" value="WEK33449.1"/>
    <property type="molecule type" value="Genomic_DNA"/>
</dbReference>
<dbReference type="Proteomes" id="UP001220610">
    <property type="component" value="Chromosome"/>
</dbReference>
<reference evidence="3" key="1">
    <citation type="submission" date="2023-03" db="EMBL/GenBank/DDBJ databases">
        <title>Andean soil-derived lignocellulolytic bacterial consortium as a source of novel taxa and putative plastic-active enzymes.</title>
        <authorList>
            <person name="Diaz-Garcia L."/>
            <person name="Chuvochina M."/>
            <person name="Feuerriegel G."/>
            <person name="Bunk B."/>
            <person name="Sproer C."/>
            <person name="Streit W.R."/>
            <person name="Rodriguez L.M."/>
            <person name="Overmann J."/>
            <person name="Jimenez D.J."/>
        </authorList>
    </citation>
    <scope>NUCLEOTIDE SEQUENCE</scope>
    <source>
        <strain evidence="3">MAG 7</strain>
    </source>
</reference>
<accession>A0AAJ5WP53</accession>